<accession>A0A848IU09</accession>
<proteinExistence type="predicted"/>
<dbReference type="RefSeq" id="WP_169679047.1">
    <property type="nucleotide sequence ID" value="NZ_JABBNU010000003.1"/>
</dbReference>
<dbReference type="InterPro" id="IPR024623">
    <property type="entry name" value="YtxH"/>
</dbReference>
<dbReference type="Proteomes" id="UP000559010">
    <property type="component" value="Unassembled WGS sequence"/>
</dbReference>
<keyword evidence="1" id="KW-0472">Membrane</keyword>
<dbReference type="Pfam" id="PF12732">
    <property type="entry name" value="YtxH"/>
    <property type="match status" value="1"/>
</dbReference>
<dbReference type="PANTHER" id="PTHR35792:SF1">
    <property type="entry name" value="SLL0268 PROTEIN"/>
    <property type="match status" value="1"/>
</dbReference>
<dbReference type="PANTHER" id="PTHR35792">
    <property type="entry name" value="GENERAL STRESS PROTEIN"/>
    <property type="match status" value="1"/>
</dbReference>
<protein>
    <recommendedName>
        <fullName evidence="4">Gas vesicle protein</fullName>
    </recommendedName>
</protein>
<sequence length="79" mass="8284">MDENVKIVAGFIVGAMAGAAAGLLLAPEAGDKTRQKLVKEAEGYKDKAMSAFNGKLDELASSTKELVNTAKSQLKVKES</sequence>
<keyword evidence="1" id="KW-0812">Transmembrane</keyword>
<dbReference type="AlphaFoldDB" id="A0A848IU09"/>
<dbReference type="InterPro" id="IPR052928">
    <property type="entry name" value="Desiccation-related_membrane"/>
</dbReference>
<keyword evidence="1" id="KW-1133">Transmembrane helix</keyword>
<evidence type="ECO:0008006" key="4">
    <source>
        <dbReference type="Google" id="ProtNLM"/>
    </source>
</evidence>
<reference evidence="2 3" key="1">
    <citation type="submission" date="2020-04" db="EMBL/GenBank/DDBJ databases">
        <title>Flammeovirgaceae bacterium KN852 isolated from deep sea.</title>
        <authorList>
            <person name="Zhang D.-C."/>
        </authorList>
    </citation>
    <scope>NUCLEOTIDE SEQUENCE [LARGE SCALE GENOMIC DNA]</scope>
    <source>
        <strain evidence="2 3">KN852</strain>
    </source>
</reference>
<gene>
    <name evidence="2" type="ORF">HH304_06190</name>
</gene>
<evidence type="ECO:0000313" key="2">
    <source>
        <dbReference type="EMBL" id="NMM47983.1"/>
    </source>
</evidence>
<evidence type="ECO:0000256" key="1">
    <source>
        <dbReference type="SAM" id="Phobius"/>
    </source>
</evidence>
<organism evidence="2 3">
    <name type="scientific">Marinigracilibium pacificum</name>
    <dbReference type="NCBI Taxonomy" id="2729599"/>
    <lineage>
        <taxon>Bacteria</taxon>
        <taxon>Pseudomonadati</taxon>
        <taxon>Bacteroidota</taxon>
        <taxon>Cytophagia</taxon>
        <taxon>Cytophagales</taxon>
        <taxon>Flammeovirgaceae</taxon>
        <taxon>Marinigracilibium</taxon>
    </lineage>
</organism>
<comment type="caution">
    <text evidence="2">The sequence shown here is derived from an EMBL/GenBank/DDBJ whole genome shotgun (WGS) entry which is preliminary data.</text>
</comment>
<evidence type="ECO:0000313" key="3">
    <source>
        <dbReference type="Proteomes" id="UP000559010"/>
    </source>
</evidence>
<dbReference type="EMBL" id="JABBNU010000003">
    <property type="protein sequence ID" value="NMM47983.1"/>
    <property type="molecule type" value="Genomic_DNA"/>
</dbReference>
<feature type="transmembrane region" description="Helical" evidence="1">
    <location>
        <begin position="6"/>
        <end position="26"/>
    </location>
</feature>
<name>A0A848IU09_9BACT</name>
<keyword evidence="3" id="KW-1185">Reference proteome</keyword>